<protein>
    <submittedName>
        <fullName evidence="1">Uncharacterized protein</fullName>
    </submittedName>
</protein>
<organism evidence="1 2">
    <name type="scientific">Gimibacter soli</name>
    <dbReference type="NCBI Taxonomy" id="3024400"/>
    <lineage>
        <taxon>Bacteria</taxon>
        <taxon>Pseudomonadati</taxon>
        <taxon>Pseudomonadota</taxon>
        <taxon>Alphaproteobacteria</taxon>
        <taxon>Kordiimonadales</taxon>
        <taxon>Temperatibacteraceae</taxon>
        <taxon>Gimibacter</taxon>
    </lineage>
</organism>
<keyword evidence="2" id="KW-1185">Reference proteome</keyword>
<dbReference type="RefSeq" id="WP_289504734.1">
    <property type="nucleotide sequence ID" value="NZ_CP116805.1"/>
</dbReference>
<reference evidence="1" key="1">
    <citation type="submission" date="2023-01" db="EMBL/GenBank/DDBJ databases">
        <title>The genome sequence of Kordiimonadaceae bacterium 6D33.</title>
        <authorList>
            <person name="Liu Y."/>
        </authorList>
    </citation>
    <scope>NUCLEOTIDE SEQUENCE</scope>
    <source>
        <strain evidence="1">6D33</strain>
    </source>
</reference>
<dbReference type="AlphaFoldDB" id="A0AAF0BI59"/>
<sequence length="64" mass="7327">MRSVQKVSQNLHADFDASNISDHTRTLASNLSRHLGFDQALQICEENQWHGVLAALIDMDRRKH</sequence>
<gene>
    <name evidence="1" type="ORF">PH603_04350</name>
</gene>
<proteinExistence type="predicted"/>
<dbReference type="EMBL" id="CP116805">
    <property type="protein sequence ID" value="WCL54988.1"/>
    <property type="molecule type" value="Genomic_DNA"/>
</dbReference>
<name>A0AAF0BI59_9PROT</name>
<dbReference type="KEGG" id="gso:PH603_04350"/>
<dbReference type="Proteomes" id="UP001217500">
    <property type="component" value="Chromosome"/>
</dbReference>
<evidence type="ECO:0000313" key="2">
    <source>
        <dbReference type="Proteomes" id="UP001217500"/>
    </source>
</evidence>
<accession>A0AAF0BI59</accession>
<evidence type="ECO:0000313" key="1">
    <source>
        <dbReference type="EMBL" id="WCL54988.1"/>
    </source>
</evidence>